<proteinExistence type="predicted"/>
<evidence type="ECO:0000313" key="2">
    <source>
        <dbReference type="Proteomes" id="UP000253472"/>
    </source>
</evidence>
<dbReference type="Pfam" id="PF11326">
    <property type="entry name" value="PANTS-like"/>
    <property type="match status" value="1"/>
</dbReference>
<protein>
    <submittedName>
        <fullName evidence="1">Early meiotic induction protein 1</fullName>
    </submittedName>
</protein>
<dbReference type="OrthoDB" id="2017405at2759"/>
<dbReference type="AlphaFoldDB" id="A0A367YQ45"/>
<dbReference type="STRING" id="5486.A0A367YQ45"/>
<gene>
    <name evidence="1" type="primary">EMI1_0</name>
    <name evidence="1" type="ORF">Cantr_03126</name>
</gene>
<dbReference type="EMBL" id="QLNQ01000001">
    <property type="protein sequence ID" value="RCK67867.1"/>
    <property type="molecule type" value="Genomic_DNA"/>
</dbReference>
<dbReference type="Proteomes" id="UP000253472">
    <property type="component" value="Unassembled WGS sequence"/>
</dbReference>
<dbReference type="PANTHER" id="PTHR28052">
    <property type="entry name" value="UPF0545 PROTEIN C22ORF39"/>
    <property type="match status" value="1"/>
</dbReference>
<dbReference type="PANTHER" id="PTHR28052:SF1">
    <property type="entry name" value="UPF0545 PROTEIN C22ORF39"/>
    <property type="match status" value="1"/>
</dbReference>
<sequence length="162" mass="19313">MSKEDAELQEIWKLFQDSDADIQQRRKEITKAIQSDTTLSDYPHHLSVVTAMDELFACFALGGQVRNYYRYGTYDSCDRATQKFWFALKHGSFFTPKEKPVEELSEYELKKRLTVQEFYKKRFLEDKANGSSEDIWERRKELLENPFKKKDEEEVDSSIKYH</sequence>
<organism evidence="1 2">
    <name type="scientific">Candida viswanathii</name>
    <dbReference type="NCBI Taxonomy" id="5486"/>
    <lineage>
        <taxon>Eukaryota</taxon>
        <taxon>Fungi</taxon>
        <taxon>Dikarya</taxon>
        <taxon>Ascomycota</taxon>
        <taxon>Saccharomycotina</taxon>
        <taxon>Pichiomycetes</taxon>
        <taxon>Debaryomycetaceae</taxon>
        <taxon>Candida/Lodderomyces clade</taxon>
        <taxon>Candida</taxon>
    </lineage>
</organism>
<reference evidence="1 2" key="1">
    <citation type="submission" date="2018-06" db="EMBL/GenBank/DDBJ databases">
        <title>Whole genome sequencing of Candida tropicalis (genome annotated by CSBL at Korea University).</title>
        <authorList>
            <person name="Ahn J."/>
        </authorList>
    </citation>
    <scope>NUCLEOTIDE SEQUENCE [LARGE SCALE GENOMIC DNA]</scope>
    <source>
        <strain evidence="1 2">ATCC 20962</strain>
    </source>
</reference>
<name>A0A367YQ45_9ASCO</name>
<dbReference type="InterPro" id="IPR021475">
    <property type="entry name" value="Pants/Emi1-like"/>
</dbReference>
<evidence type="ECO:0000313" key="1">
    <source>
        <dbReference type="EMBL" id="RCK67867.1"/>
    </source>
</evidence>
<accession>A0A367YQ45</accession>
<keyword evidence="2" id="KW-1185">Reference proteome</keyword>
<comment type="caution">
    <text evidence="1">The sequence shown here is derived from an EMBL/GenBank/DDBJ whole genome shotgun (WGS) entry which is preliminary data.</text>
</comment>